<reference evidence="3 4" key="1">
    <citation type="submission" date="2016-10" db="EMBL/GenBank/DDBJ databases">
        <authorList>
            <person name="Varghese N."/>
        </authorList>
    </citation>
    <scope>NUCLEOTIDE SEQUENCE [LARGE SCALE GENOMIC DNA]</scope>
</reference>
<evidence type="ECO:0008006" key="5">
    <source>
        <dbReference type="Google" id="ProtNLM"/>
    </source>
</evidence>
<proteinExistence type="predicted"/>
<keyword evidence="2" id="KW-0732">Signal</keyword>
<evidence type="ECO:0000313" key="3">
    <source>
        <dbReference type="EMBL" id="SMY29209.1"/>
    </source>
</evidence>
<organism evidence="3 4">
    <name type="scientific">Zymoseptoria tritici ST99CH_1A5</name>
    <dbReference type="NCBI Taxonomy" id="1276529"/>
    <lineage>
        <taxon>Eukaryota</taxon>
        <taxon>Fungi</taxon>
        <taxon>Dikarya</taxon>
        <taxon>Ascomycota</taxon>
        <taxon>Pezizomycotina</taxon>
        <taxon>Dothideomycetes</taxon>
        <taxon>Dothideomycetidae</taxon>
        <taxon>Mycosphaerellales</taxon>
        <taxon>Mycosphaerellaceae</taxon>
        <taxon>Zymoseptoria</taxon>
    </lineage>
</organism>
<evidence type="ECO:0000313" key="4">
    <source>
        <dbReference type="Proteomes" id="UP000215453"/>
    </source>
</evidence>
<gene>
    <name evidence="3" type="ORF">ZT1A5_G10656</name>
</gene>
<feature type="compositionally biased region" description="Low complexity" evidence="1">
    <location>
        <begin position="234"/>
        <end position="247"/>
    </location>
</feature>
<evidence type="ECO:0000256" key="1">
    <source>
        <dbReference type="SAM" id="MobiDB-lite"/>
    </source>
</evidence>
<protein>
    <recommendedName>
        <fullName evidence="5">Apple domain-containing protein</fullName>
    </recommendedName>
</protein>
<accession>A0A1Y6M020</accession>
<feature type="region of interest" description="Disordered" evidence="1">
    <location>
        <begin position="218"/>
        <end position="247"/>
    </location>
</feature>
<name>A0A1Y6M020_ZYMTR</name>
<dbReference type="AlphaFoldDB" id="A0A1Y6M020"/>
<sequence length="294" mass="33260">MRFFSVLTAVLPAGPVVDAAILPDLDSRSPLIHDINLPKRQTQRCGVAGTDRTNCRPLQTIASCNAARASTLCKQNTRCKSYAVTTASNGVQSCGLYAFTVSQDEHDDFETGDYNDETGYYDDETDYYNDEADYYYNSTGKQHKSADKHYYRATEYHSEPHKHHYSSYKQHDCKIKHYFAKIGHYHKIQYLHCETRFGHDKRKHLHSKTQLDHDEIKLDEHRDSSPTTRPASISINTRSVPTTTTRSIPTTTKLSTATTVSSTTTTSVSNPGPEVFRAECFQLQQRSAGQRCSI</sequence>
<dbReference type="EMBL" id="LT882687">
    <property type="protein sequence ID" value="SMY29209.1"/>
    <property type="molecule type" value="Genomic_DNA"/>
</dbReference>
<feature type="signal peptide" evidence="2">
    <location>
        <begin position="1"/>
        <end position="19"/>
    </location>
</feature>
<dbReference type="Proteomes" id="UP000215453">
    <property type="component" value="Chromosome 12"/>
</dbReference>
<evidence type="ECO:0000256" key="2">
    <source>
        <dbReference type="SAM" id="SignalP"/>
    </source>
</evidence>
<feature type="chain" id="PRO_5013323316" description="Apple domain-containing protein" evidence="2">
    <location>
        <begin position="20"/>
        <end position="294"/>
    </location>
</feature>